<dbReference type="GO" id="GO:0020037">
    <property type="term" value="F:heme binding"/>
    <property type="evidence" value="ECO:0007669"/>
    <property type="project" value="InterPro"/>
</dbReference>
<dbReference type="Proteomes" id="UP000235881">
    <property type="component" value="Unassembled WGS sequence"/>
</dbReference>
<evidence type="ECO:0000256" key="5">
    <source>
        <dbReference type="ARBA" id="ARBA00023004"/>
    </source>
</evidence>
<sequence length="226" mass="24764">MRLLALVLLSCLATSAHASDEAMKRFSYLMADDTRREQAYTAGQERALFCSYCHGETGNSKRAHIPNLAAQNPLYLFQAFEKFASGQRTDFVMSKLAENLTLEDRVNVAVYFSQQKVNPPTAAANEPLRARGEALFKTTCTGCHGVHAEGMETMPRLAGQPDEYLRKALTRFRDNDPSRAGSVMMPIAGKLSPADIGALAAYLSQLQLKPAEELAAAARLREIAAH</sequence>
<dbReference type="SUPFAM" id="SSF46626">
    <property type="entry name" value="Cytochrome c"/>
    <property type="match status" value="2"/>
</dbReference>
<dbReference type="GO" id="GO:0046872">
    <property type="term" value="F:metal ion binding"/>
    <property type="evidence" value="ECO:0007669"/>
    <property type="project" value="UniProtKB-KW"/>
</dbReference>
<protein>
    <submittedName>
        <fullName evidence="9">Cytochrome biogenesis protein ResB</fullName>
    </submittedName>
</protein>
<dbReference type="EMBL" id="POUK01000001">
    <property type="protein sequence ID" value="PNF78476.1"/>
    <property type="molecule type" value="Genomic_DNA"/>
</dbReference>
<keyword evidence="1" id="KW-0813">Transport</keyword>
<feature type="signal peptide" evidence="7">
    <location>
        <begin position="1"/>
        <end position="18"/>
    </location>
</feature>
<evidence type="ECO:0000256" key="3">
    <source>
        <dbReference type="ARBA" id="ARBA00022723"/>
    </source>
</evidence>
<organism evidence="9 10">
    <name type="scientific">Stutzerimonas degradans</name>
    <dbReference type="NCBI Taxonomy" id="2968968"/>
    <lineage>
        <taxon>Bacteria</taxon>
        <taxon>Pseudomonadati</taxon>
        <taxon>Pseudomonadota</taxon>
        <taxon>Gammaproteobacteria</taxon>
        <taxon>Pseudomonadales</taxon>
        <taxon>Pseudomonadaceae</taxon>
        <taxon>Stutzerimonas</taxon>
    </lineage>
</organism>
<comment type="caution">
    <text evidence="9">The sequence shown here is derived from an EMBL/GenBank/DDBJ whole genome shotgun (WGS) entry which is preliminary data.</text>
</comment>
<keyword evidence="4" id="KW-0249">Electron transport</keyword>
<dbReference type="RefSeq" id="WP_102827686.1">
    <property type="nucleotide sequence ID" value="NZ_CP065721.1"/>
</dbReference>
<feature type="domain" description="Cytochrome c" evidence="8">
    <location>
        <begin position="127"/>
        <end position="207"/>
    </location>
</feature>
<feature type="chain" id="PRO_5034424745" evidence="7">
    <location>
        <begin position="19"/>
        <end position="226"/>
    </location>
</feature>
<accession>A0A8E2U2X9</accession>
<dbReference type="AlphaFoldDB" id="A0A8E2U2X9"/>
<dbReference type="InterPro" id="IPR009056">
    <property type="entry name" value="Cyt_c-like_dom"/>
</dbReference>
<evidence type="ECO:0000256" key="1">
    <source>
        <dbReference type="ARBA" id="ARBA00022448"/>
    </source>
</evidence>
<dbReference type="InterPro" id="IPR036909">
    <property type="entry name" value="Cyt_c-like_dom_sf"/>
</dbReference>
<keyword evidence="2 6" id="KW-0349">Heme</keyword>
<proteinExistence type="predicted"/>
<evidence type="ECO:0000256" key="4">
    <source>
        <dbReference type="ARBA" id="ARBA00022982"/>
    </source>
</evidence>
<gene>
    <name evidence="9" type="ORF">CXK95_04025</name>
</gene>
<evidence type="ECO:0000313" key="10">
    <source>
        <dbReference type="Proteomes" id="UP000235881"/>
    </source>
</evidence>
<dbReference type="Pfam" id="PF00034">
    <property type="entry name" value="Cytochrom_C"/>
    <property type="match status" value="1"/>
</dbReference>
<dbReference type="Gene3D" id="1.10.760.10">
    <property type="entry name" value="Cytochrome c-like domain"/>
    <property type="match status" value="2"/>
</dbReference>
<evidence type="ECO:0000256" key="6">
    <source>
        <dbReference type="PROSITE-ProRule" id="PRU00433"/>
    </source>
</evidence>
<dbReference type="GO" id="GO:0009055">
    <property type="term" value="F:electron transfer activity"/>
    <property type="evidence" value="ECO:0007669"/>
    <property type="project" value="InterPro"/>
</dbReference>
<name>A0A8E2U2X9_9GAMM</name>
<dbReference type="PANTHER" id="PTHR33751:SF9">
    <property type="entry name" value="CYTOCHROME C4"/>
    <property type="match status" value="1"/>
</dbReference>
<evidence type="ECO:0000259" key="8">
    <source>
        <dbReference type="PROSITE" id="PS51007"/>
    </source>
</evidence>
<keyword evidence="5 6" id="KW-0408">Iron</keyword>
<keyword evidence="7" id="KW-0732">Signal</keyword>
<dbReference type="InterPro" id="IPR050597">
    <property type="entry name" value="Cytochrome_c_Oxidase_Subunit"/>
</dbReference>
<evidence type="ECO:0000313" key="9">
    <source>
        <dbReference type="EMBL" id="PNF78476.1"/>
    </source>
</evidence>
<feature type="domain" description="Cytochrome c" evidence="8">
    <location>
        <begin position="31"/>
        <end position="116"/>
    </location>
</feature>
<evidence type="ECO:0000256" key="7">
    <source>
        <dbReference type="SAM" id="SignalP"/>
    </source>
</evidence>
<evidence type="ECO:0000256" key="2">
    <source>
        <dbReference type="ARBA" id="ARBA00022617"/>
    </source>
</evidence>
<keyword evidence="3 6" id="KW-0479">Metal-binding</keyword>
<reference evidence="9 10" key="1">
    <citation type="submission" date="2018-01" db="EMBL/GenBank/DDBJ databases">
        <title>Denitrification phenotypes of diverse strains of Pseudomonas stutzeri.</title>
        <authorList>
            <person name="Milligan D.A."/>
            <person name="Bergaust L."/>
            <person name="Bakken L.R."/>
            <person name="Frostegard A."/>
        </authorList>
    </citation>
    <scope>NUCLEOTIDE SEQUENCE [LARGE SCALE GENOMIC DNA]</scope>
    <source>
        <strain evidence="9 10">DSM 50238</strain>
    </source>
</reference>
<dbReference type="PANTHER" id="PTHR33751">
    <property type="entry name" value="CBB3-TYPE CYTOCHROME C OXIDASE SUBUNIT FIXP"/>
    <property type="match status" value="1"/>
</dbReference>
<dbReference type="PROSITE" id="PS51007">
    <property type="entry name" value="CYTC"/>
    <property type="match status" value="2"/>
</dbReference>
<keyword evidence="10" id="KW-1185">Reference proteome</keyword>